<name>A0A1F2WQA7_9ACTN</name>
<dbReference type="PIRSF" id="PIRSF000429">
    <property type="entry name" value="Ac-CoA_Ac_transf"/>
    <property type="match status" value="1"/>
</dbReference>
<dbReference type="PANTHER" id="PTHR18919:SF107">
    <property type="entry name" value="ACETYL-COA ACETYLTRANSFERASE, CYTOSOLIC"/>
    <property type="match status" value="1"/>
</dbReference>
<dbReference type="EMBL" id="MELK01000019">
    <property type="protein sequence ID" value="OFW58986.1"/>
    <property type="molecule type" value="Genomic_DNA"/>
</dbReference>
<evidence type="ECO:0000259" key="9">
    <source>
        <dbReference type="Pfam" id="PF02803"/>
    </source>
</evidence>
<evidence type="ECO:0000256" key="1">
    <source>
        <dbReference type="ARBA" id="ARBA00010982"/>
    </source>
</evidence>
<evidence type="ECO:0000256" key="4">
    <source>
        <dbReference type="ARBA" id="ARBA00023315"/>
    </source>
</evidence>
<dbReference type="EC" id="2.3.1.9" evidence="2"/>
<evidence type="ECO:0000256" key="6">
    <source>
        <dbReference type="PIRSR" id="PIRSR000429-1"/>
    </source>
</evidence>
<comment type="caution">
    <text evidence="10">The sequence shown here is derived from an EMBL/GenBank/DDBJ whole genome shotgun (WGS) entry which is preliminary data.</text>
</comment>
<evidence type="ECO:0000313" key="10">
    <source>
        <dbReference type="EMBL" id="OFW58986.1"/>
    </source>
</evidence>
<dbReference type="InterPro" id="IPR020617">
    <property type="entry name" value="Thiolase_C"/>
</dbReference>
<dbReference type="Gene3D" id="3.40.47.10">
    <property type="match status" value="2"/>
</dbReference>
<feature type="domain" description="Thiolase N-terminal" evidence="8">
    <location>
        <begin position="5"/>
        <end position="260"/>
    </location>
</feature>
<sequence>MNEAYIVAGCRTAIGKFGGSLKDVMPGELARIVIDEALKRSGVSPDLIEEVIFGHVAVRYDELCTAARYGALKAGIPQEAAASGVIRGCGSGMQALVDVTRSIRLGDSTIAIAGGVENMSAIPYYCDDMRWGRRMRACEFKDGLTDILTDPYNGLIMGMTAENIAERFGISREDQDAYALLSQQKAMAAIKEGKFKEEIVPVEIKTRKGVKVFDTDEHPTPDTTAESLASLRPAFRKDGTVTAGNASGINDAAAALVLMSGARVEELGLQPMARVVSYAYVGVDPDIMGIGPAYAIPKALAKGGLELADIGVIELNEAFASQAVFCIRELGLDPDKTNLYGGGIALGHPVGCSGARIVITLMTALKERDEKLGLASLCIGGGQGIAMVIERL</sequence>
<dbReference type="NCBIfam" id="TIGR01930">
    <property type="entry name" value="AcCoA-C-Actrans"/>
    <property type="match status" value="1"/>
</dbReference>
<dbReference type="PROSITE" id="PS00737">
    <property type="entry name" value="THIOLASE_2"/>
    <property type="match status" value="1"/>
</dbReference>
<dbReference type="STRING" id="1797197.A2Y75_00415"/>
<evidence type="ECO:0000256" key="2">
    <source>
        <dbReference type="ARBA" id="ARBA00012705"/>
    </source>
</evidence>
<proteinExistence type="inferred from homology"/>
<accession>A0A1F2WQA7</accession>
<dbReference type="Pfam" id="PF02803">
    <property type="entry name" value="Thiolase_C"/>
    <property type="match status" value="1"/>
</dbReference>
<dbReference type="InterPro" id="IPR020610">
    <property type="entry name" value="Thiolase_AS"/>
</dbReference>
<organism evidence="10 11">
    <name type="scientific">Candidatus Solincola sediminis</name>
    <dbReference type="NCBI Taxonomy" id="1797199"/>
    <lineage>
        <taxon>Bacteria</taxon>
        <taxon>Bacillati</taxon>
        <taxon>Actinomycetota</taxon>
        <taxon>Candidatus Geothermincolia</taxon>
        <taxon>Candidatus Geothermincolales</taxon>
        <taxon>Candidatus Geothermincolaceae</taxon>
        <taxon>Candidatus Solincola</taxon>
    </lineage>
</organism>
<evidence type="ECO:0000259" key="8">
    <source>
        <dbReference type="Pfam" id="PF00108"/>
    </source>
</evidence>
<dbReference type="InterPro" id="IPR020613">
    <property type="entry name" value="Thiolase_CS"/>
</dbReference>
<feature type="active site" description="Acyl-thioester intermediate" evidence="6">
    <location>
        <position position="89"/>
    </location>
</feature>
<dbReference type="AlphaFoldDB" id="A0A1F2WQA7"/>
<evidence type="ECO:0000256" key="3">
    <source>
        <dbReference type="ARBA" id="ARBA00022679"/>
    </source>
</evidence>
<feature type="active site" description="Proton acceptor" evidence="6">
    <location>
        <position position="378"/>
    </location>
</feature>
<evidence type="ECO:0000313" key="11">
    <source>
        <dbReference type="Proteomes" id="UP000177876"/>
    </source>
</evidence>
<reference evidence="10 11" key="1">
    <citation type="journal article" date="2016" name="Nat. Commun.">
        <title>Thousands of microbial genomes shed light on interconnected biogeochemical processes in an aquifer system.</title>
        <authorList>
            <person name="Anantharaman K."/>
            <person name="Brown C.T."/>
            <person name="Hug L.A."/>
            <person name="Sharon I."/>
            <person name="Castelle C.J."/>
            <person name="Probst A.J."/>
            <person name="Thomas B.C."/>
            <person name="Singh A."/>
            <person name="Wilkins M.J."/>
            <person name="Karaoz U."/>
            <person name="Brodie E.L."/>
            <person name="Williams K.H."/>
            <person name="Hubbard S.S."/>
            <person name="Banfield J.F."/>
        </authorList>
    </citation>
    <scope>NUCLEOTIDE SEQUENCE [LARGE SCALE GENOMIC DNA]</scope>
</reference>
<gene>
    <name evidence="10" type="ORF">A2Y75_00415</name>
</gene>
<comment type="similarity">
    <text evidence="1 7">Belongs to the thiolase-like superfamily. Thiolase family.</text>
</comment>
<evidence type="ECO:0000256" key="7">
    <source>
        <dbReference type="RuleBase" id="RU003557"/>
    </source>
</evidence>
<protein>
    <recommendedName>
        <fullName evidence="5">Probable acetyl-CoA acetyltransferase</fullName>
        <ecNumber evidence="2">2.3.1.9</ecNumber>
    </recommendedName>
</protein>
<dbReference type="CDD" id="cd00751">
    <property type="entry name" value="thiolase"/>
    <property type="match status" value="1"/>
</dbReference>
<keyword evidence="4 7" id="KW-0012">Acyltransferase</keyword>
<keyword evidence="3 7" id="KW-0808">Transferase</keyword>
<dbReference type="PROSITE" id="PS00099">
    <property type="entry name" value="THIOLASE_3"/>
    <property type="match status" value="1"/>
</dbReference>
<dbReference type="SUPFAM" id="SSF53901">
    <property type="entry name" value="Thiolase-like"/>
    <property type="match status" value="2"/>
</dbReference>
<feature type="domain" description="Thiolase C-terminal" evidence="9">
    <location>
        <begin position="270"/>
        <end position="391"/>
    </location>
</feature>
<dbReference type="Proteomes" id="UP000177876">
    <property type="component" value="Unassembled WGS sequence"/>
</dbReference>
<dbReference type="InterPro" id="IPR016039">
    <property type="entry name" value="Thiolase-like"/>
</dbReference>
<feature type="active site" description="Proton acceptor" evidence="6">
    <location>
        <position position="348"/>
    </location>
</feature>
<dbReference type="GO" id="GO:0003985">
    <property type="term" value="F:acetyl-CoA C-acetyltransferase activity"/>
    <property type="evidence" value="ECO:0007669"/>
    <property type="project" value="UniProtKB-EC"/>
</dbReference>
<dbReference type="Pfam" id="PF00108">
    <property type="entry name" value="Thiolase_N"/>
    <property type="match status" value="1"/>
</dbReference>
<dbReference type="InterPro" id="IPR020616">
    <property type="entry name" value="Thiolase_N"/>
</dbReference>
<dbReference type="FunFam" id="3.40.47.10:FF:000010">
    <property type="entry name" value="Acetyl-CoA acetyltransferase (Thiolase)"/>
    <property type="match status" value="1"/>
</dbReference>
<dbReference type="InterPro" id="IPR002155">
    <property type="entry name" value="Thiolase"/>
</dbReference>
<dbReference type="PANTHER" id="PTHR18919">
    <property type="entry name" value="ACETYL-COA C-ACYLTRANSFERASE"/>
    <property type="match status" value="1"/>
</dbReference>
<evidence type="ECO:0000256" key="5">
    <source>
        <dbReference type="ARBA" id="ARBA00040529"/>
    </source>
</evidence>